<dbReference type="Pfam" id="PF08708">
    <property type="entry name" value="PriCT_1"/>
    <property type="match status" value="1"/>
</dbReference>
<reference evidence="2" key="1">
    <citation type="submission" date="2018-11" db="EMBL/GenBank/DDBJ databases">
        <title>Whole genome sequencing based investigation of maternal-neonatal listeriosis.</title>
        <authorList>
            <person name="Luo L."/>
            <person name="Payne M."/>
            <person name="Lan R."/>
            <person name="Wang Y."/>
        </authorList>
    </citation>
    <scope>NUCLEOTIDE SEQUENCE</scope>
    <source>
        <plasmid evidence="2">pLM1686</plasmid>
    </source>
</reference>
<dbReference type="SMART" id="SM00942">
    <property type="entry name" value="PriCT_1"/>
    <property type="match status" value="1"/>
</dbReference>
<name>A0A5P4SDE5_LISMN</name>
<organism evidence="2">
    <name type="scientific">Listeria monocytogenes</name>
    <dbReference type="NCBI Taxonomy" id="1639"/>
    <lineage>
        <taxon>Bacteria</taxon>
        <taxon>Bacillati</taxon>
        <taxon>Bacillota</taxon>
        <taxon>Bacilli</taxon>
        <taxon>Bacillales</taxon>
        <taxon>Listeriaceae</taxon>
        <taxon>Listeria</taxon>
    </lineage>
</organism>
<dbReference type="InterPro" id="IPR014820">
    <property type="entry name" value="PriCT_1"/>
</dbReference>
<geneLocation type="plasmid" evidence="2">
    <name>pLM1686</name>
</geneLocation>
<proteinExistence type="predicted"/>
<keyword evidence="2" id="KW-0614">Plasmid</keyword>
<dbReference type="EMBL" id="MK134858">
    <property type="protein sequence ID" value="QFC18611.1"/>
    <property type="molecule type" value="Genomic_DNA"/>
</dbReference>
<sequence length="602" mass="68993">MLLTAFYLRFLTFRGDNLATKRLLFSDKLSNWRSLSFFIGKIVRIKNGKGDLLMLVNDAIYTYSAVINTVVHEGLTAYRKKNSHGVMAVRDHFATIEAASVNRKGVQFVVREKSHLQTSRGVRGFIVTSQEALIAEADRISHWTPNTYRVGTYSDRNRKYIKGHEEKNLQQINTFVIDIDTQKVDVAKMITASMRVLNQTPTFILKTDHGFQMYFVLETPSFVSNANQFKSLKIAKRISQNVKYAFAEELPTVDIGCNDFGFFRAPNTQNVAFLNLESQFDFQEMMEWSKSYSDQKRRSVLSLIPESSTAVFDATKQEWFSIMANLKNVRGRKGQYGRNNVTFTLALACYASGKSKQEATDLLDQFNDTLEAPLRFREIETCIRNAYSGRYQGANAEKISDILQTYWKSEYEIKGYTPFIFDEAGKVKPQFFRKHRKSREERTYSHFSEWEKDLECYIESQLLSGQTFLERSQRSVAEALKMPYATLKKILKQSDRIISRVNGKGRAAQTLFSTVAIVVEQAIRHALTKKAAEKEAYMEFLASFTDAARHVITLIESTGKLSEAYKPPVSLIGNGDRTVQLSLNLLGNVYRRRNSNDYRRSS</sequence>
<dbReference type="AlphaFoldDB" id="A0A5P4SDE5"/>
<gene>
    <name evidence="2" type="ORF">pLM1686_00054</name>
</gene>
<evidence type="ECO:0000313" key="2">
    <source>
        <dbReference type="EMBL" id="QFC18611.1"/>
    </source>
</evidence>
<feature type="domain" description="Primase C-terminal 1" evidence="1">
    <location>
        <begin position="327"/>
        <end position="390"/>
    </location>
</feature>
<protein>
    <recommendedName>
        <fullName evidence="1">Primase C-terminal 1 domain-containing protein</fullName>
    </recommendedName>
</protein>
<evidence type="ECO:0000259" key="1">
    <source>
        <dbReference type="SMART" id="SM00942"/>
    </source>
</evidence>
<accession>A0A5P4SDE5</accession>